<dbReference type="GO" id="GO:0016788">
    <property type="term" value="F:hydrolase activity, acting on ester bonds"/>
    <property type="evidence" value="ECO:0007669"/>
    <property type="project" value="InterPro"/>
</dbReference>
<organism evidence="3 4">
    <name type="scientific">Rhodococcus phage Finch</name>
    <dbReference type="NCBI Taxonomy" id="2094144"/>
    <lineage>
        <taxon>Viruses</taxon>
        <taxon>Duplodnaviria</taxon>
        <taxon>Heunggongvirae</taxon>
        <taxon>Uroviricota</taxon>
        <taxon>Caudoviricetes</taxon>
        <taxon>Finchvirus</taxon>
        <taxon>Finchvirus finch</taxon>
    </lineage>
</organism>
<dbReference type="RefSeq" id="YP_010059104.1">
    <property type="nucleotide sequence ID" value="NC_054724.1"/>
</dbReference>
<dbReference type="InterPro" id="IPR010902">
    <property type="entry name" value="NUMOD4"/>
</dbReference>
<proteinExistence type="predicted"/>
<dbReference type="Pfam" id="PF13392">
    <property type="entry name" value="HNH_3"/>
    <property type="match status" value="1"/>
</dbReference>
<dbReference type="Gene3D" id="3.90.75.20">
    <property type="match status" value="1"/>
</dbReference>
<reference evidence="4" key="1">
    <citation type="submission" date="2018-02" db="EMBL/GenBank/DDBJ databases">
        <authorList>
            <person name="Cohen D.B."/>
            <person name="Kent A.D."/>
        </authorList>
    </citation>
    <scope>NUCLEOTIDE SEQUENCE [LARGE SCALE GENOMIC DNA]</scope>
</reference>
<dbReference type="Proteomes" id="UP000241290">
    <property type="component" value="Genome"/>
</dbReference>
<gene>
    <name evidence="3" type="primary">82</name>
    <name evidence="3" type="ORF">SEA_FINCH_82</name>
</gene>
<protein>
    <submittedName>
        <fullName evidence="3">HNH endonuclease</fullName>
    </submittedName>
</protein>
<keyword evidence="4" id="KW-1185">Reference proteome</keyword>
<evidence type="ECO:0000313" key="3">
    <source>
        <dbReference type="EMBL" id="AVO25175.1"/>
    </source>
</evidence>
<evidence type="ECO:0000259" key="2">
    <source>
        <dbReference type="Pfam" id="PF13392"/>
    </source>
</evidence>
<keyword evidence="3" id="KW-0540">Nuclease</keyword>
<dbReference type="EMBL" id="MG962366">
    <property type="protein sequence ID" value="AVO25175.1"/>
    <property type="molecule type" value="Genomic_DNA"/>
</dbReference>
<dbReference type="Pfam" id="PF07463">
    <property type="entry name" value="NUMOD4"/>
    <property type="match status" value="1"/>
</dbReference>
<feature type="domain" description="HNH nuclease" evidence="2">
    <location>
        <begin position="54"/>
        <end position="96"/>
    </location>
</feature>
<dbReference type="InterPro" id="IPR044925">
    <property type="entry name" value="His-Me_finger_sf"/>
</dbReference>
<dbReference type="InterPro" id="IPR003615">
    <property type="entry name" value="HNH_nuc"/>
</dbReference>
<accession>A0A2P1JXX3</accession>
<name>A0A2P1JXX3_9CAUD</name>
<dbReference type="KEGG" id="vg:64766335"/>
<keyword evidence="3" id="KW-0378">Hydrolase</keyword>
<evidence type="ECO:0000313" key="4">
    <source>
        <dbReference type="Proteomes" id="UP000241290"/>
    </source>
</evidence>
<dbReference type="GeneID" id="64766335"/>
<dbReference type="SUPFAM" id="SSF54060">
    <property type="entry name" value="His-Me finger endonucleases"/>
    <property type="match status" value="1"/>
</dbReference>
<feature type="domain" description="NUMOD4" evidence="1">
    <location>
        <begin position="4"/>
        <end position="34"/>
    </location>
</feature>
<dbReference type="GO" id="GO:0004519">
    <property type="term" value="F:endonuclease activity"/>
    <property type="evidence" value="ECO:0007669"/>
    <property type="project" value="UniProtKB-KW"/>
</dbReference>
<sequence>MTAEWRPVVGWEGRYEVSSLGAIRRASDKHVISQSVGCKRTGHLKSRLGPKKQWVHIVVAEAFIGPRTPGIEVRHMNGVSSDNRAENLRYGTRSQQRLDDVRNGVHPMAKKTHCKRDHPLSGANLRIEKGRSGPVRRCLTCKKERRS</sequence>
<evidence type="ECO:0000259" key="1">
    <source>
        <dbReference type="Pfam" id="PF07463"/>
    </source>
</evidence>
<keyword evidence="3" id="KW-0255">Endonuclease</keyword>